<name>C8WZ11_DESRD</name>
<dbReference type="GO" id="GO:0009424">
    <property type="term" value="C:bacterial-type flagellum hook"/>
    <property type="evidence" value="ECO:0007669"/>
    <property type="project" value="UniProtKB-UniRule"/>
</dbReference>
<accession>C8WZ11</accession>
<feature type="domain" description="Flagellar hook-associated protein 2 N-terminal" evidence="6">
    <location>
        <begin position="20"/>
        <end position="112"/>
    </location>
</feature>
<dbReference type="GO" id="GO:0007155">
    <property type="term" value="P:cell adhesion"/>
    <property type="evidence" value="ECO:0007669"/>
    <property type="project" value="InterPro"/>
</dbReference>
<organism evidence="8 9">
    <name type="scientific">Desulfohalobium retbaense (strain ATCC 49708 / DSM 5692 / JCM 16813 / HR100)</name>
    <dbReference type="NCBI Taxonomy" id="485915"/>
    <lineage>
        <taxon>Bacteria</taxon>
        <taxon>Pseudomonadati</taxon>
        <taxon>Thermodesulfobacteriota</taxon>
        <taxon>Desulfovibrionia</taxon>
        <taxon>Desulfovibrionales</taxon>
        <taxon>Desulfohalobiaceae</taxon>
        <taxon>Desulfohalobium</taxon>
    </lineage>
</organism>
<dbReference type="STRING" id="485915.Dret_0633"/>
<dbReference type="KEGG" id="drt:Dret_0633"/>
<dbReference type="Pfam" id="PF07195">
    <property type="entry name" value="FliD_C"/>
    <property type="match status" value="1"/>
</dbReference>
<dbReference type="OrthoDB" id="5484186at2"/>
<comment type="similarity">
    <text evidence="1 5">Belongs to the FliD family.</text>
</comment>
<evidence type="ECO:0000259" key="7">
    <source>
        <dbReference type="Pfam" id="PF07195"/>
    </source>
</evidence>
<evidence type="ECO:0000256" key="2">
    <source>
        <dbReference type="ARBA" id="ARBA00011255"/>
    </source>
</evidence>
<dbReference type="eggNOG" id="COG1345">
    <property type="taxonomic scope" value="Bacteria"/>
</dbReference>
<comment type="function">
    <text evidence="5">Required for morphogenesis and for the elongation of the flagellar filament by facilitating polymerization of the flagellin monomers at the tip of growing filament. Forms a capping structure, which prevents flagellin subunits (transported through the central channel of the flagellum) from leaking out without polymerization at the distal end.</text>
</comment>
<dbReference type="PANTHER" id="PTHR30288">
    <property type="entry name" value="FLAGELLAR CAP/ASSEMBLY PROTEIN FLID"/>
    <property type="match status" value="1"/>
</dbReference>
<dbReference type="HOGENOM" id="CLU_015182_4_1_7"/>
<reference evidence="8 9" key="2">
    <citation type="journal article" date="2010" name="Stand. Genomic Sci.">
        <title>Complete genome sequence of Desulfohalobium retbaense type strain (HR(100)).</title>
        <authorList>
            <person name="Spring S."/>
            <person name="Nolan M."/>
            <person name="Lapidus A."/>
            <person name="Glavina Del Rio T."/>
            <person name="Copeland A."/>
            <person name="Tice H."/>
            <person name="Cheng J.F."/>
            <person name="Lucas S."/>
            <person name="Land M."/>
            <person name="Chen F."/>
            <person name="Bruce D."/>
            <person name="Goodwin L."/>
            <person name="Pitluck S."/>
            <person name="Ivanova N."/>
            <person name="Mavromatis K."/>
            <person name="Mikhailova N."/>
            <person name="Pati A."/>
            <person name="Chen A."/>
            <person name="Palaniappan K."/>
            <person name="Hauser L."/>
            <person name="Chang Y.J."/>
            <person name="Jeffries C.D."/>
            <person name="Munk C."/>
            <person name="Kiss H."/>
            <person name="Chain P."/>
            <person name="Han C."/>
            <person name="Brettin T."/>
            <person name="Detter J.C."/>
            <person name="Schuler E."/>
            <person name="Goker M."/>
            <person name="Rohde M."/>
            <person name="Bristow J."/>
            <person name="Eisen J.A."/>
            <person name="Markowitz V."/>
            <person name="Hugenholtz P."/>
            <person name="Kyrpides N.C."/>
            <person name="Klenk H.P."/>
        </authorList>
    </citation>
    <scope>NUCLEOTIDE SEQUENCE [LARGE SCALE GENOMIC DNA]</scope>
    <source>
        <strain evidence="8 9">DSM 5692</strain>
    </source>
</reference>
<dbReference type="PANTHER" id="PTHR30288:SF0">
    <property type="entry name" value="FLAGELLAR HOOK-ASSOCIATED PROTEIN 2"/>
    <property type="match status" value="1"/>
</dbReference>
<dbReference type="GO" id="GO:0009421">
    <property type="term" value="C:bacterial-type flagellum filament cap"/>
    <property type="evidence" value="ECO:0007669"/>
    <property type="project" value="InterPro"/>
</dbReference>
<keyword evidence="8" id="KW-0282">Flagellum</keyword>
<keyword evidence="8" id="KW-0969">Cilium</keyword>
<dbReference type="EMBL" id="CP001734">
    <property type="protein sequence ID" value="ACV67927.1"/>
    <property type="molecule type" value="Genomic_DNA"/>
</dbReference>
<dbReference type="RefSeq" id="WP_015751085.1">
    <property type="nucleotide sequence ID" value="NC_013223.1"/>
</dbReference>
<sequence>MALGSVSGVYLGGRPSGLPDNLVEQLVSARQQQKITPINQDINEVDDRISLFQSLESKVASLEDTLGDLQDSSDFEEAKVSSSNDQALSVAQNGAPQSGSYTVEVDTLAQADVQLVGLDDGTTTGVDTGIADTTDASLVEDVTFEFDHNGSTHSFDTTGKSLQALADEINASDAGVQAYTANIGTQDDPEYALSLKSDTPGGGVDDLISNISGNLFGTSTTTENSMAGQDAAFSVDGVSYTRSSNTIEDVIPGVSMTLNENFAGQVSVGVEKDTEAIEKKVSAFVSAFNDVRSFISSKSSYSEDDDTAGGLLGSSLAGRLEMSMANLAIDSFAALSGNTYDRLPEIGVELQRDGTLALDSAKFQEAMETNGQDVASLFTEDGGVADKMQSLLGGYTDSIDGSLTYKLESLNNQMSRLEDDKQDAYNSIESYRDRLVDKYTAMETQIRQYQQMQESITSLTLSFNKDG</sequence>
<protein>
    <recommendedName>
        <fullName evidence="5">Flagellar hook-associated protein 2</fullName>
        <shortName evidence="5">HAP2</shortName>
    </recommendedName>
    <alternativeName>
        <fullName evidence="5">Flagellar cap protein</fullName>
    </alternativeName>
</protein>
<dbReference type="GO" id="GO:0005576">
    <property type="term" value="C:extracellular region"/>
    <property type="evidence" value="ECO:0007669"/>
    <property type="project" value="UniProtKB-SubCell"/>
</dbReference>
<dbReference type="InterPro" id="IPR003481">
    <property type="entry name" value="FliD_N"/>
</dbReference>
<feature type="domain" description="Flagellar hook-associated protein 2 C-terminal" evidence="7">
    <location>
        <begin position="228"/>
        <end position="451"/>
    </location>
</feature>
<keyword evidence="8" id="KW-0966">Cell projection</keyword>
<keyword evidence="5" id="KW-0964">Secreted</keyword>
<reference evidence="9" key="1">
    <citation type="submission" date="2009-09" db="EMBL/GenBank/DDBJ databases">
        <title>The complete chromosome of Desulfohalobium retbaense DSM 5692.</title>
        <authorList>
            <consortium name="US DOE Joint Genome Institute (JGI-PGF)"/>
            <person name="Lucas S."/>
            <person name="Copeland A."/>
            <person name="Lapidus A."/>
            <person name="Glavina del Rio T."/>
            <person name="Dalin E."/>
            <person name="Tice H."/>
            <person name="Bruce D."/>
            <person name="Goodwin L."/>
            <person name="Pitluck S."/>
            <person name="Kyrpides N."/>
            <person name="Mavromatis K."/>
            <person name="Ivanova N."/>
            <person name="Mikhailova N."/>
            <person name="Munk A.C."/>
            <person name="Brettin T."/>
            <person name="Detter J.C."/>
            <person name="Han C."/>
            <person name="Tapia R."/>
            <person name="Larimer F."/>
            <person name="Land M."/>
            <person name="Hauser L."/>
            <person name="Markowitz V."/>
            <person name="Cheng J.-F."/>
            <person name="Hugenholtz P."/>
            <person name="Woyke T."/>
            <person name="Wu D."/>
            <person name="Spring S."/>
            <person name="Klenk H.-P."/>
            <person name="Eisen J.A."/>
        </authorList>
    </citation>
    <scope>NUCLEOTIDE SEQUENCE [LARGE SCALE GENOMIC DNA]</scope>
    <source>
        <strain evidence="9">DSM 5692</strain>
    </source>
</reference>
<evidence type="ECO:0000256" key="1">
    <source>
        <dbReference type="ARBA" id="ARBA00009764"/>
    </source>
</evidence>
<evidence type="ECO:0000313" key="8">
    <source>
        <dbReference type="EMBL" id="ACV67927.1"/>
    </source>
</evidence>
<evidence type="ECO:0000259" key="6">
    <source>
        <dbReference type="Pfam" id="PF02465"/>
    </source>
</evidence>
<feature type="coiled-coil region" evidence="5">
    <location>
        <begin position="407"/>
        <end position="452"/>
    </location>
</feature>
<keyword evidence="4 5" id="KW-0975">Bacterial flagellum</keyword>
<evidence type="ECO:0000256" key="3">
    <source>
        <dbReference type="ARBA" id="ARBA00023054"/>
    </source>
</evidence>
<dbReference type="Pfam" id="PF02465">
    <property type="entry name" value="FliD_N"/>
    <property type="match status" value="1"/>
</dbReference>
<evidence type="ECO:0000256" key="4">
    <source>
        <dbReference type="ARBA" id="ARBA00023143"/>
    </source>
</evidence>
<dbReference type="InterPro" id="IPR040026">
    <property type="entry name" value="FliD"/>
</dbReference>
<proteinExistence type="inferred from homology"/>
<dbReference type="Proteomes" id="UP000001052">
    <property type="component" value="Chromosome"/>
</dbReference>
<dbReference type="GO" id="GO:0071973">
    <property type="term" value="P:bacterial-type flagellum-dependent cell motility"/>
    <property type="evidence" value="ECO:0007669"/>
    <property type="project" value="TreeGrafter"/>
</dbReference>
<comment type="subcellular location">
    <subcellularLocation>
        <location evidence="5">Secreted</location>
    </subcellularLocation>
    <subcellularLocation>
        <location evidence="5">Bacterial flagellum</location>
    </subcellularLocation>
</comment>
<dbReference type="AlphaFoldDB" id="C8WZ11"/>
<evidence type="ECO:0000256" key="5">
    <source>
        <dbReference type="RuleBase" id="RU362066"/>
    </source>
</evidence>
<gene>
    <name evidence="8" type="ordered locus">Dret_0633</name>
</gene>
<comment type="subunit">
    <text evidence="2 5">Homopentamer.</text>
</comment>
<keyword evidence="9" id="KW-1185">Reference proteome</keyword>
<evidence type="ECO:0000313" key="9">
    <source>
        <dbReference type="Proteomes" id="UP000001052"/>
    </source>
</evidence>
<dbReference type="InterPro" id="IPR010809">
    <property type="entry name" value="FliD_C"/>
</dbReference>
<keyword evidence="3 5" id="KW-0175">Coiled coil</keyword>